<comment type="catalytic activity">
    <reaction evidence="1">
        <text>ATP + protein L-histidine = ADP + protein N-phospho-L-histidine.</text>
        <dbReference type="EC" id="2.7.13.3"/>
    </reaction>
</comment>
<dbReference type="InterPro" id="IPR003594">
    <property type="entry name" value="HATPase_dom"/>
</dbReference>
<dbReference type="InterPro" id="IPR036890">
    <property type="entry name" value="HATPase_C_sf"/>
</dbReference>
<feature type="transmembrane region" description="Helical" evidence="10">
    <location>
        <begin position="12"/>
        <end position="32"/>
    </location>
</feature>
<evidence type="ECO:0000313" key="12">
    <source>
        <dbReference type="EMBL" id="MFC5402769.1"/>
    </source>
</evidence>
<evidence type="ECO:0000259" key="11">
    <source>
        <dbReference type="PROSITE" id="PS50885"/>
    </source>
</evidence>
<dbReference type="EMBL" id="JBHSMI010000015">
    <property type="protein sequence ID" value="MFC5402769.1"/>
    <property type="molecule type" value="Genomic_DNA"/>
</dbReference>
<dbReference type="SUPFAM" id="SSF55874">
    <property type="entry name" value="ATPase domain of HSP90 chaperone/DNA topoisomerase II/histidine kinase"/>
    <property type="match status" value="1"/>
</dbReference>
<reference evidence="13" key="1">
    <citation type="journal article" date="2019" name="Int. J. Syst. Evol. Microbiol.">
        <title>The Global Catalogue of Microorganisms (GCM) 10K type strain sequencing project: providing services to taxonomists for standard genome sequencing and annotation.</title>
        <authorList>
            <consortium name="The Broad Institute Genomics Platform"/>
            <consortium name="The Broad Institute Genome Sequencing Center for Infectious Disease"/>
            <person name="Wu L."/>
            <person name="Ma J."/>
        </authorList>
    </citation>
    <scope>NUCLEOTIDE SEQUENCE [LARGE SCALE GENOMIC DNA]</scope>
    <source>
        <strain evidence="13">CGMCC 1.18575</strain>
    </source>
</reference>
<dbReference type="InterPro" id="IPR003660">
    <property type="entry name" value="HAMP_dom"/>
</dbReference>
<comment type="subcellular location">
    <subcellularLocation>
        <location evidence="2">Cell membrane</location>
        <topology evidence="2">Multi-pass membrane protein</topology>
    </subcellularLocation>
</comment>
<evidence type="ECO:0000256" key="6">
    <source>
        <dbReference type="ARBA" id="ARBA00022679"/>
    </source>
</evidence>
<dbReference type="GO" id="GO:0004673">
    <property type="term" value="F:protein histidine kinase activity"/>
    <property type="evidence" value="ECO:0007669"/>
    <property type="project" value="UniProtKB-EC"/>
</dbReference>
<keyword evidence="6 12" id="KW-0808">Transferase</keyword>
<keyword evidence="10" id="KW-1133">Transmembrane helix</keyword>
<dbReference type="RefSeq" id="WP_378131533.1">
    <property type="nucleotide sequence ID" value="NZ_JBHSMI010000015.1"/>
</dbReference>
<evidence type="ECO:0000256" key="4">
    <source>
        <dbReference type="ARBA" id="ARBA00022475"/>
    </source>
</evidence>
<dbReference type="Gene3D" id="3.30.565.10">
    <property type="entry name" value="Histidine kinase-like ATPase, C-terminal domain"/>
    <property type="match status" value="1"/>
</dbReference>
<evidence type="ECO:0000256" key="1">
    <source>
        <dbReference type="ARBA" id="ARBA00000085"/>
    </source>
</evidence>
<evidence type="ECO:0000256" key="8">
    <source>
        <dbReference type="ARBA" id="ARBA00023012"/>
    </source>
</evidence>
<dbReference type="InterPro" id="IPR004358">
    <property type="entry name" value="Sig_transdc_His_kin-like_C"/>
</dbReference>
<organism evidence="12 13">
    <name type="scientific">Cohnella soli</name>
    <dbReference type="NCBI Taxonomy" id="425005"/>
    <lineage>
        <taxon>Bacteria</taxon>
        <taxon>Bacillati</taxon>
        <taxon>Bacillota</taxon>
        <taxon>Bacilli</taxon>
        <taxon>Bacillales</taxon>
        <taxon>Paenibacillaceae</taxon>
        <taxon>Cohnella</taxon>
    </lineage>
</organism>
<evidence type="ECO:0000256" key="9">
    <source>
        <dbReference type="ARBA" id="ARBA00023136"/>
    </source>
</evidence>
<accession>A0ABW0HQH7</accession>
<dbReference type="Pfam" id="PF02518">
    <property type="entry name" value="HATPase_c"/>
    <property type="match status" value="1"/>
</dbReference>
<feature type="domain" description="HAMP" evidence="11">
    <location>
        <begin position="296"/>
        <end position="351"/>
    </location>
</feature>
<keyword evidence="5" id="KW-0597">Phosphoprotein</keyword>
<feature type="transmembrane region" description="Helical" evidence="10">
    <location>
        <begin position="275"/>
        <end position="299"/>
    </location>
</feature>
<dbReference type="InterPro" id="IPR050640">
    <property type="entry name" value="Bact_2-comp_sensor_kinase"/>
</dbReference>
<evidence type="ECO:0000256" key="10">
    <source>
        <dbReference type="SAM" id="Phobius"/>
    </source>
</evidence>
<proteinExistence type="predicted"/>
<dbReference type="Gene3D" id="6.10.340.10">
    <property type="match status" value="1"/>
</dbReference>
<dbReference type="PRINTS" id="PR00344">
    <property type="entry name" value="BCTRLSENSOR"/>
</dbReference>
<dbReference type="EC" id="2.7.13.3" evidence="3"/>
<dbReference type="PANTHER" id="PTHR34220:SF7">
    <property type="entry name" value="SENSOR HISTIDINE KINASE YPDA"/>
    <property type="match status" value="1"/>
</dbReference>
<dbReference type="Proteomes" id="UP001596113">
    <property type="component" value="Unassembled WGS sequence"/>
</dbReference>
<name>A0ABW0HQH7_9BACL</name>
<dbReference type="Pfam" id="PF06580">
    <property type="entry name" value="His_kinase"/>
    <property type="match status" value="1"/>
</dbReference>
<dbReference type="InterPro" id="IPR010559">
    <property type="entry name" value="Sig_transdc_His_kin_internal"/>
</dbReference>
<keyword evidence="8" id="KW-0902">Two-component regulatory system</keyword>
<evidence type="ECO:0000313" key="13">
    <source>
        <dbReference type="Proteomes" id="UP001596113"/>
    </source>
</evidence>
<keyword evidence="13" id="KW-1185">Reference proteome</keyword>
<evidence type="ECO:0000256" key="2">
    <source>
        <dbReference type="ARBA" id="ARBA00004651"/>
    </source>
</evidence>
<dbReference type="SMART" id="SM00387">
    <property type="entry name" value="HATPase_c"/>
    <property type="match status" value="1"/>
</dbReference>
<sequence length="565" mass="63294">MHFFKWLSIRTQLIILAFATGIAVLLIIFFIYGQVREVITKNNDVYTRDMTFQIKQSIAGNSDLMERILSAVANNKAMQDYLLETDPLRKVELFYQLNNFLLNMQGMNEGIVDFVFLSDEGTSYYLKGKNDDVKDILDRTGDKTVNYFTEMKTLKYGQLDRNCFVAVSTIYSLDPNRQLGRRIGVAAVVFDAKVLGLELNSRYKESPIQFYLLDRDSRVYSSSDPSQLRKRLDPEAFAGNRFVVDKADVPEIGGSIVAVIPKNKLYADLTLIQKVIGTLLLIFGALLLILFTVIINNILYPLKKLKSFMTSVIAADLDGLKQRINLGGYVEMGIVANKFNAMLDEMDHLTQRLISTSASLYETKLGKQQSELAFMRSQINPHFLYNTLETLKGMAVDEGAAKTMGMAKSLGRIFRYSVKGADIVSLREELDIVESYVQIQQSRFSGRFEVAYYFEPGVLDLRIPKMILQPIVENAVAHGLEHKLDKGHLSIGGKRMEDDKLVLWVKDDGKGIGDGAPGEGIGISNVRNRIQLMYGAEYGLEIGKGAEGIGTEVVLILPARGEEDA</sequence>
<protein>
    <recommendedName>
        <fullName evidence="3">histidine kinase</fullName>
        <ecNumber evidence="3">2.7.13.3</ecNumber>
    </recommendedName>
</protein>
<comment type="caution">
    <text evidence="12">The sequence shown here is derived from an EMBL/GenBank/DDBJ whole genome shotgun (WGS) entry which is preliminary data.</text>
</comment>
<keyword evidence="9 10" id="KW-0472">Membrane</keyword>
<evidence type="ECO:0000256" key="5">
    <source>
        <dbReference type="ARBA" id="ARBA00022553"/>
    </source>
</evidence>
<dbReference type="PANTHER" id="PTHR34220">
    <property type="entry name" value="SENSOR HISTIDINE KINASE YPDA"/>
    <property type="match status" value="1"/>
</dbReference>
<dbReference type="PROSITE" id="PS50885">
    <property type="entry name" value="HAMP"/>
    <property type="match status" value="1"/>
</dbReference>
<keyword evidence="4" id="KW-1003">Cell membrane</keyword>
<evidence type="ECO:0000256" key="7">
    <source>
        <dbReference type="ARBA" id="ARBA00022777"/>
    </source>
</evidence>
<evidence type="ECO:0000256" key="3">
    <source>
        <dbReference type="ARBA" id="ARBA00012438"/>
    </source>
</evidence>
<keyword evidence="10" id="KW-0812">Transmembrane</keyword>
<keyword evidence="7 12" id="KW-0418">Kinase</keyword>
<gene>
    <name evidence="12" type="ORF">ACFPOF_08450</name>
</gene>